<dbReference type="EMBL" id="CP020946">
    <property type="protein sequence ID" value="ASD65205.1"/>
    <property type="molecule type" value="Genomic_DNA"/>
</dbReference>
<dbReference type="AlphaFoldDB" id="A0A1Z3NCP5"/>
<feature type="transmembrane region" description="Helical" evidence="1">
    <location>
        <begin position="12"/>
        <end position="30"/>
    </location>
</feature>
<name>A0A1Z3NCP5_BDEBC</name>
<dbReference type="Proteomes" id="UP000197003">
    <property type="component" value="Chromosome"/>
</dbReference>
<organism evidence="2 3">
    <name type="scientific">Bdellovibrio bacteriovorus</name>
    <dbReference type="NCBI Taxonomy" id="959"/>
    <lineage>
        <taxon>Bacteria</taxon>
        <taxon>Pseudomonadati</taxon>
        <taxon>Bdellovibrionota</taxon>
        <taxon>Bdellovibrionia</taxon>
        <taxon>Bdellovibrionales</taxon>
        <taxon>Pseudobdellovibrionaceae</taxon>
        <taxon>Bdellovibrio</taxon>
    </lineage>
</organism>
<feature type="transmembrane region" description="Helical" evidence="1">
    <location>
        <begin position="51"/>
        <end position="69"/>
    </location>
</feature>
<evidence type="ECO:0000313" key="2">
    <source>
        <dbReference type="EMBL" id="ASD65205.1"/>
    </source>
</evidence>
<keyword evidence="1" id="KW-1133">Transmembrane helix</keyword>
<accession>A0A1Z3NCP5</accession>
<proteinExistence type="predicted"/>
<gene>
    <name evidence="2" type="ORF">B9G79_17340</name>
</gene>
<keyword evidence="1" id="KW-0812">Transmembrane</keyword>
<keyword evidence="1" id="KW-0472">Membrane</keyword>
<dbReference type="RefSeq" id="WP_088566602.1">
    <property type="nucleotide sequence ID" value="NZ_JBLVRU010000001.1"/>
</dbReference>
<evidence type="ECO:0000256" key="1">
    <source>
        <dbReference type="SAM" id="Phobius"/>
    </source>
</evidence>
<protein>
    <submittedName>
        <fullName evidence="2">Uncharacterized protein</fullName>
    </submittedName>
</protein>
<reference evidence="2 3" key="1">
    <citation type="submission" date="2017-04" db="EMBL/GenBank/DDBJ databases">
        <title>Whole genome sequence of Bdellovibrio bacteriovorus strain SSB218315.</title>
        <authorList>
            <person name="Oyedara O."/>
            <person name="Rodriguez-Perez M.A."/>
        </authorList>
    </citation>
    <scope>NUCLEOTIDE SEQUENCE [LARGE SCALE GENOMIC DNA]</scope>
    <source>
        <strain evidence="2 3">SSB218315</strain>
    </source>
</reference>
<sequence>MTPEKLDFIFPFVVFFYGLLMVVVLENPVLARIGQERMGEAYANLAKHKSLGWVCFFVGGLWSVQNVWYTSL</sequence>
<evidence type="ECO:0000313" key="3">
    <source>
        <dbReference type="Proteomes" id="UP000197003"/>
    </source>
</evidence>